<evidence type="ECO:0000313" key="2">
    <source>
        <dbReference type="Proteomes" id="UP000321750"/>
    </source>
</evidence>
<proteinExistence type="predicted"/>
<protein>
    <recommendedName>
        <fullName evidence="3">Phage tail protein</fullName>
    </recommendedName>
</protein>
<dbReference type="EMBL" id="BJZV01000015">
    <property type="protein sequence ID" value="GEP11117.1"/>
    <property type="molecule type" value="Genomic_DNA"/>
</dbReference>
<keyword evidence="2" id="KW-1185">Reference proteome</keyword>
<reference evidence="1 2" key="1">
    <citation type="submission" date="2019-07" db="EMBL/GenBank/DDBJ databases">
        <title>Whole genome shotgun sequence of Methylobacterium gnaphalii NBRC 107716.</title>
        <authorList>
            <person name="Hosoyama A."/>
            <person name="Uohara A."/>
            <person name="Ohji S."/>
            <person name="Ichikawa N."/>
        </authorList>
    </citation>
    <scope>NUCLEOTIDE SEQUENCE [LARGE SCALE GENOMIC DNA]</scope>
    <source>
        <strain evidence="1 2">NBRC 107716</strain>
    </source>
</reference>
<comment type="caution">
    <text evidence="1">The sequence shown here is derived from an EMBL/GenBank/DDBJ whole genome shotgun (WGS) entry which is preliminary data.</text>
</comment>
<evidence type="ECO:0000313" key="1">
    <source>
        <dbReference type="EMBL" id="GEP11117.1"/>
    </source>
</evidence>
<gene>
    <name evidence="1" type="ORF">MGN01_29620</name>
</gene>
<dbReference type="InterPro" id="IPR010265">
    <property type="entry name" value="Phage_lambda_TipM"/>
</dbReference>
<evidence type="ECO:0008006" key="3">
    <source>
        <dbReference type="Google" id="ProtNLM"/>
    </source>
</evidence>
<dbReference type="RefSeq" id="WP_147047538.1">
    <property type="nucleotide sequence ID" value="NZ_BJZV01000015.1"/>
</dbReference>
<accession>A0A512JMC8</accession>
<dbReference type="AlphaFoldDB" id="A0A512JMC8"/>
<dbReference type="Pfam" id="PF05939">
    <property type="entry name" value="Phage_min_tail"/>
    <property type="match status" value="1"/>
</dbReference>
<dbReference type="OrthoDB" id="7995743at2"/>
<dbReference type="Proteomes" id="UP000321750">
    <property type="component" value="Unassembled WGS sequence"/>
</dbReference>
<sequence length="122" mass="13222">MPGYPAFPTLGMGIYGPVAPGSSKPATPAVLTASFGGKYSQRAGDGINALSRDFSFKSASLPADRIKLLEAFLIGRAGYKPFMFLVPYEDSPRQFIAPSWSTNYDDQLNSTITAKFEENFDP</sequence>
<organism evidence="1 2">
    <name type="scientific">Methylobacterium gnaphalii</name>
    <dbReference type="NCBI Taxonomy" id="1010610"/>
    <lineage>
        <taxon>Bacteria</taxon>
        <taxon>Pseudomonadati</taxon>
        <taxon>Pseudomonadota</taxon>
        <taxon>Alphaproteobacteria</taxon>
        <taxon>Hyphomicrobiales</taxon>
        <taxon>Methylobacteriaceae</taxon>
        <taxon>Methylobacterium</taxon>
    </lineage>
</organism>
<name>A0A512JMC8_9HYPH</name>